<evidence type="ECO:0000256" key="1">
    <source>
        <dbReference type="SAM" id="MobiDB-lite"/>
    </source>
</evidence>
<name>B4FFM8_MAIZE</name>
<accession>B4FFM8</accession>
<dbReference type="EMBL" id="CM000784">
    <property type="protein sequence ID" value="AQK97345.1"/>
    <property type="molecule type" value="Genomic_DNA"/>
</dbReference>
<evidence type="ECO:0000313" key="3">
    <source>
        <dbReference type="EMBL" id="AQK97343.1"/>
    </source>
</evidence>
<feature type="compositionally biased region" description="Basic residues" evidence="1">
    <location>
        <begin position="142"/>
        <end position="151"/>
    </location>
</feature>
<dbReference type="EMBL" id="CM000784">
    <property type="protein sequence ID" value="AQK97343.1"/>
    <property type="molecule type" value="Genomic_DNA"/>
</dbReference>
<feature type="region of interest" description="Disordered" evidence="1">
    <location>
        <begin position="124"/>
        <end position="204"/>
    </location>
</feature>
<dbReference type="AlphaFoldDB" id="B4FFM8"/>
<feature type="compositionally biased region" description="Gly residues" evidence="1">
    <location>
        <begin position="1"/>
        <end position="11"/>
    </location>
</feature>
<protein>
    <submittedName>
        <fullName evidence="3">Aspartic proteinase nepenthesin-2</fullName>
    </submittedName>
</protein>
<feature type="compositionally biased region" description="Low complexity" evidence="1">
    <location>
        <begin position="23"/>
        <end position="40"/>
    </location>
</feature>
<feature type="compositionally biased region" description="Low complexity" evidence="1">
    <location>
        <begin position="127"/>
        <end position="141"/>
    </location>
</feature>
<proteinExistence type="evidence at transcript level"/>
<dbReference type="EMBL" id="BT084859">
    <property type="protein sequence ID" value="ACR35212.1"/>
    <property type="molecule type" value="mRNA"/>
</dbReference>
<evidence type="ECO:0000313" key="2">
    <source>
        <dbReference type="EMBL" id="ACF80921.1"/>
    </source>
</evidence>
<feature type="compositionally biased region" description="Gly residues" evidence="1">
    <location>
        <begin position="186"/>
        <end position="204"/>
    </location>
</feature>
<feature type="region of interest" description="Disordered" evidence="1">
    <location>
        <begin position="82"/>
        <end position="107"/>
    </location>
</feature>
<feature type="region of interest" description="Disordered" evidence="1">
    <location>
        <begin position="1"/>
        <end position="42"/>
    </location>
</feature>
<sequence>MQVQGRVGGARHGGHRLGDHRAVGAAGRQEAAASQAAGRRAGLHHVLHRRKLPGLRRGAQPRLQQRLLRVPRRGALRRPVLLLPRRPPGPAQRHQLPHLRPQPGRVLGLGLEDRLRGLGRGARRAADAAAARPPDAPVLRGGRQRRLRRRGAPQDPAPRLGRPEGRRRHPRFRDEPDGAREPGVPRRGGGAGQEAGRAAQGGHGPVRLLLQLDVAADGRGPRRGCAGAGRALRGVRAATAAAQELRD</sequence>
<organism evidence="2">
    <name type="scientific">Zea mays</name>
    <name type="common">Maize</name>
    <dbReference type="NCBI Taxonomy" id="4577"/>
    <lineage>
        <taxon>Eukaryota</taxon>
        <taxon>Viridiplantae</taxon>
        <taxon>Streptophyta</taxon>
        <taxon>Embryophyta</taxon>
        <taxon>Tracheophyta</taxon>
        <taxon>Spermatophyta</taxon>
        <taxon>Magnoliopsida</taxon>
        <taxon>Liliopsida</taxon>
        <taxon>Poales</taxon>
        <taxon>Poaceae</taxon>
        <taxon>PACMAD clade</taxon>
        <taxon>Panicoideae</taxon>
        <taxon>Andropogonodae</taxon>
        <taxon>Andropogoneae</taxon>
        <taxon>Tripsacinae</taxon>
        <taxon>Zea</taxon>
    </lineage>
</organism>
<reference evidence="2" key="1">
    <citation type="journal article" date="2009" name="PLoS Genet.">
        <title>Sequencing, mapping, and analysis of 27,455 maize full-length cDNAs.</title>
        <authorList>
            <person name="Soderlund C."/>
            <person name="Descour A."/>
            <person name="Kudrna D."/>
            <person name="Bomhoff M."/>
            <person name="Boyd L."/>
            <person name="Currie J."/>
            <person name="Angelova A."/>
            <person name="Collura K."/>
            <person name="Wissotski M."/>
            <person name="Ashley E."/>
            <person name="Morrow D."/>
            <person name="Fernandes J."/>
            <person name="Walbot V."/>
            <person name="Yu Y."/>
        </authorList>
    </citation>
    <scope>NUCLEOTIDE SEQUENCE</scope>
    <source>
        <strain evidence="2">B73</strain>
    </source>
</reference>
<reference evidence="3" key="2">
    <citation type="submission" date="2015-12" db="EMBL/GenBank/DDBJ databases">
        <title>Update maize B73 reference genome by single molecule sequencing technologies.</title>
        <authorList>
            <consortium name="Maize Genome Sequencing Project"/>
            <person name="Ware D."/>
        </authorList>
    </citation>
    <scope>NUCLEOTIDE SEQUENCE</scope>
    <source>
        <tissue evidence="3">Seedling</tissue>
    </source>
</reference>
<gene>
    <name evidence="3" type="ORF">ZEAMMB73_Zm00001d011599</name>
</gene>
<dbReference type="EMBL" id="BT035916">
    <property type="protein sequence ID" value="ACF80921.1"/>
    <property type="molecule type" value="mRNA"/>
</dbReference>
<feature type="compositionally biased region" description="Basic and acidic residues" evidence="1">
    <location>
        <begin position="172"/>
        <end position="184"/>
    </location>
</feature>